<organism evidence="1 2">
    <name type="scientific">Roseburia faecis</name>
    <dbReference type="NCBI Taxonomy" id="301302"/>
    <lineage>
        <taxon>Bacteria</taxon>
        <taxon>Bacillati</taxon>
        <taxon>Bacillota</taxon>
        <taxon>Clostridia</taxon>
        <taxon>Lachnospirales</taxon>
        <taxon>Lachnospiraceae</taxon>
        <taxon>Roseburia</taxon>
    </lineage>
</organism>
<name>A0A0M6WBQ1_9FIRM</name>
<accession>A0A0M6WBQ1</accession>
<gene>
    <name evidence="1" type="ORF">M72_01621</name>
</gene>
<dbReference type="EMBL" id="CVRR01000005">
    <property type="protein sequence ID" value="CRL33260.1"/>
    <property type="molecule type" value="Genomic_DNA"/>
</dbReference>
<keyword evidence="2" id="KW-1185">Reference proteome</keyword>
<dbReference type="STRING" id="301302.ERS852420_01424"/>
<reference evidence="2" key="1">
    <citation type="submission" date="2015-05" db="EMBL/GenBank/DDBJ databases">
        <authorList>
            <consortium name="Pathogen Informatics"/>
        </authorList>
    </citation>
    <scope>NUCLEOTIDE SEQUENCE [LARGE SCALE GENOMIC DNA]</scope>
    <source>
        <strain evidence="2">M72</strain>
    </source>
</reference>
<protein>
    <submittedName>
        <fullName evidence="1">Uncharacterized protein</fullName>
    </submittedName>
</protein>
<evidence type="ECO:0000313" key="2">
    <source>
        <dbReference type="Proteomes" id="UP000049979"/>
    </source>
</evidence>
<dbReference type="AlphaFoldDB" id="A0A0M6WBQ1"/>
<evidence type="ECO:0000313" key="1">
    <source>
        <dbReference type="EMBL" id="CRL33260.1"/>
    </source>
</evidence>
<dbReference type="RefSeq" id="WP_055066948.1">
    <property type="nucleotide sequence ID" value="NZ_CP173697.1"/>
</dbReference>
<dbReference type="Proteomes" id="UP000049979">
    <property type="component" value="Unassembled WGS sequence"/>
</dbReference>
<sequence>MEGRRVTAAIKDRYQTIVPVGSIIAITYHSPRENHGESQMKQKKASFAGMLDQQMQMLSVGKEENSTFQIYC</sequence>
<proteinExistence type="predicted"/>